<gene>
    <name evidence="1" type="ORF">C882_2075</name>
</gene>
<dbReference type="eggNOG" id="COG0847">
    <property type="taxonomic scope" value="Bacteria"/>
</dbReference>
<accession>K9GNY0</accession>
<sequence>MLIFLDIAASAPEDGVPVEIAWAAADLSAAASWLIRPAPDWDESLYAPEAESRHGLSRPALEADGRDARRVAMLLAEDLAGATVASADPAGHEALLDRLYEAAPFPRPFALRDADGLRRARWGDPDEAERLRARAAARLEDGPALDGAVDLALAWTLASGGDAGAAAGAARALIAREGR</sequence>
<dbReference type="STRING" id="1238182.C882_2075"/>
<dbReference type="AlphaFoldDB" id="K9GNY0"/>
<protein>
    <submittedName>
        <fullName evidence="1">Uncharacterized protein</fullName>
    </submittedName>
</protein>
<evidence type="ECO:0000313" key="1">
    <source>
        <dbReference type="EMBL" id="EKV26852.1"/>
    </source>
</evidence>
<organism evidence="1 2">
    <name type="scientific">Caenispirillum salinarum AK4</name>
    <dbReference type="NCBI Taxonomy" id="1238182"/>
    <lineage>
        <taxon>Bacteria</taxon>
        <taxon>Pseudomonadati</taxon>
        <taxon>Pseudomonadota</taxon>
        <taxon>Alphaproteobacteria</taxon>
        <taxon>Rhodospirillales</taxon>
        <taxon>Novispirillaceae</taxon>
        <taxon>Caenispirillum</taxon>
    </lineage>
</organism>
<reference evidence="1 2" key="1">
    <citation type="journal article" date="2013" name="Genome Announc.">
        <title>Draft Genome Sequence of an Alphaproteobacterium, Caenispirillum salinarum AK4(T), Isolated from a Solar Saltern.</title>
        <authorList>
            <person name="Khatri I."/>
            <person name="Singh A."/>
            <person name="Korpole S."/>
            <person name="Pinnaka A.K."/>
            <person name="Subramanian S."/>
        </authorList>
    </citation>
    <scope>NUCLEOTIDE SEQUENCE [LARGE SCALE GENOMIC DNA]</scope>
    <source>
        <strain evidence="1 2">AK4</strain>
    </source>
</reference>
<comment type="caution">
    <text evidence="1">The sequence shown here is derived from an EMBL/GenBank/DDBJ whole genome shotgun (WGS) entry which is preliminary data.</text>
</comment>
<proteinExistence type="predicted"/>
<evidence type="ECO:0000313" key="2">
    <source>
        <dbReference type="Proteomes" id="UP000009881"/>
    </source>
</evidence>
<dbReference type="RefSeq" id="WP_009542471.1">
    <property type="nucleotide sequence ID" value="NZ_ANHY01000022.1"/>
</dbReference>
<dbReference type="Proteomes" id="UP000009881">
    <property type="component" value="Unassembled WGS sequence"/>
</dbReference>
<dbReference type="OrthoDB" id="7363098at2"/>
<name>K9GNY0_9PROT</name>
<dbReference type="EMBL" id="ANHY01000022">
    <property type="protein sequence ID" value="EKV26852.1"/>
    <property type="molecule type" value="Genomic_DNA"/>
</dbReference>
<keyword evidence="2" id="KW-1185">Reference proteome</keyword>